<feature type="non-terminal residue" evidence="1">
    <location>
        <position position="1"/>
    </location>
</feature>
<reference evidence="1" key="2">
    <citation type="journal article" date="2021" name="PeerJ">
        <title>Extensive microbial diversity within the chicken gut microbiome revealed by metagenomics and culture.</title>
        <authorList>
            <person name="Gilroy R."/>
            <person name="Ravi A."/>
            <person name="Getino M."/>
            <person name="Pursley I."/>
            <person name="Horton D.L."/>
            <person name="Alikhan N.F."/>
            <person name="Baker D."/>
            <person name="Gharbi K."/>
            <person name="Hall N."/>
            <person name="Watson M."/>
            <person name="Adriaenssens E.M."/>
            <person name="Foster-Nyarko E."/>
            <person name="Jarju S."/>
            <person name="Secka A."/>
            <person name="Antonio M."/>
            <person name="Oren A."/>
            <person name="Chaudhuri R.R."/>
            <person name="La Ragione R."/>
            <person name="Hildebrand F."/>
            <person name="Pallen M.J."/>
        </authorList>
    </citation>
    <scope>NUCLEOTIDE SEQUENCE</scope>
    <source>
        <strain evidence="1">3924</strain>
    </source>
</reference>
<accession>A0A940IEC7</accession>
<sequence>SAYERYSSFGLAFDFGLSYHNEKALFSAGLVLRNAGFQFNGYHSIDGHQNREWLPLDLQAGISQRFPHAPIRLSMTVHNIQRWNLSYGQSVTATEGTDKQTKAEAFFDMLFRHTIFSIEILPTKNTYIVVSYNHRRHAEMAVKGRRSVAGFAFGAGLKLYKFHLGASVVPYQTGNLSYNITLSTSLTEFGIK</sequence>
<evidence type="ECO:0000313" key="1">
    <source>
        <dbReference type="EMBL" id="MBO8439246.1"/>
    </source>
</evidence>
<reference evidence="1" key="1">
    <citation type="submission" date="2020-10" db="EMBL/GenBank/DDBJ databases">
        <authorList>
            <person name="Gilroy R."/>
        </authorList>
    </citation>
    <scope>NUCLEOTIDE SEQUENCE</scope>
    <source>
        <strain evidence="1">3924</strain>
    </source>
</reference>
<gene>
    <name evidence="1" type="ORF">IAC51_01190</name>
</gene>
<organism evidence="1 2">
    <name type="scientific">Candidatus Aphodosoma intestinipullorum</name>
    <dbReference type="NCBI Taxonomy" id="2840674"/>
    <lineage>
        <taxon>Bacteria</taxon>
        <taxon>Pseudomonadati</taxon>
        <taxon>Bacteroidota</taxon>
        <taxon>Bacteroidia</taxon>
        <taxon>Bacteroidales</taxon>
        <taxon>Candidatus Aphodosoma</taxon>
    </lineage>
</organism>
<proteinExistence type="predicted"/>
<dbReference type="AlphaFoldDB" id="A0A940IEC7"/>
<protein>
    <submittedName>
        <fullName evidence="1">Uncharacterized protein</fullName>
    </submittedName>
</protein>
<dbReference type="EMBL" id="JADIMV010000023">
    <property type="protein sequence ID" value="MBO8439246.1"/>
    <property type="molecule type" value="Genomic_DNA"/>
</dbReference>
<dbReference type="Proteomes" id="UP000712007">
    <property type="component" value="Unassembled WGS sequence"/>
</dbReference>
<evidence type="ECO:0000313" key="2">
    <source>
        <dbReference type="Proteomes" id="UP000712007"/>
    </source>
</evidence>
<name>A0A940IEC7_9BACT</name>
<comment type="caution">
    <text evidence="1">The sequence shown here is derived from an EMBL/GenBank/DDBJ whole genome shotgun (WGS) entry which is preliminary data.</text>
</comment>